<dbReference type="STRING" id="1404245.CGLY_05815"/>
<dbReference type="CDD" id="cd12797">
    <property type="entry name" value="M23_peptidase"/>
    <property type="match status" value="1"/>
</dbReference>
<dbReference type="InterPro" id="IPR016047">
    <property type="entry name" value="M23ase_b-sheet_dom"/>
</dbReference>
<evidence type="ECO:0000259" key="1">
    <source>
        <dbReference type="Pfam" id="PF01551"/>
    </source>
</evidence>
<sequence length="200" mass="21095">MTGTLDMAYPFTGRWLVQNSPANRVPSHGTAQFASSYAIDFVPVDDGRSAPLTLGSFVRPEPPEKFPGFGRTLLSPVDGTVVTVHDGERDHPAYRGLPSVGYALTQRRRVAAGWVSLAGNHVVIETDGIVVALCHLRHGSISVTRGQLVDVGAAVAECGNTGNSTEPHLHLQAVQGPDVACGNPVAVTFHGTLPRNGDIV</sequence>
<dbReference type="SUPFAM" id="SSF51261">
    <property type="entry name" value="Duplicated hybrid motif"/>
    <property type="match status" value="1"/>
</dbReference>
<dbReference type="Gene3D" id="2.70.70.10">
    <property type="entry name" value="Glucose Permease (Domain IIA)"/>
    <property type="match status" value="1"/>
</dbReference>
<evidence type="ECO:0000313" key="2">
    <source>
        <dbReference type="EMBL" id="AHW63611.1"/>
    </source>
</evidence>
<dbReference type="RefSeq" id="WP_038547281.1">
    <property type="nucleotide sequence ID" value="NZ_CP006842.1"/>
</dbReference>
<protein>
    <submittedName>
        <fullName evidence="2">Putative secreted peptidase</fullName>
    </submittedName>
</protein>
<dbReference type="KEGG" id="cgy:CGLY_05815"/>
<proteinExistence type="predicted"/>
<organism evidence="2 3">
    <name type="scientific">Corynebacterium glyciniphilum AJ 3170</name>
    <dbReference type="NCBI Taxonomy" id="1404245"/>
    <lineage>
        <taxon>Bacteria</taxon>
        <taxon>Bacillati</taxon>
        <taxon>Actinomycetota</taxon>
        <taxon>Actinomycetes</taxon>
        <taxon>Mycobacteriales</taxon>
        <taxon>Corynebacteriaceae</taxon>
        <taxon>Corynebacterium</taxon>
    </lineage>
</organism>
<keyword evidence="3" id="KW-1185">Reference proteome</keyword>
<dbReference type="GO" id="GO:0004222">
    <property type="term" value="F:metalloendopeptidase activity"/>
    <property type="evidence" value="ECO:0007669"/>
    <property type="project" value="TreeGrafter"/>
</dbReference>
<dbReference type="EMBL" id="CP006842">
    <property type="protein sequence ID" value="AHW63611.1"/>
    <property type="molecule type" value="Genomic_DNA"/>
</dbReference>
<evidence type="ECO:0000313" key="3">
    <source>
        <dbReference type="Proteomes" id="UP000023703"/>
    </source>
</evidence>
<dbReference type="AlphaFoldDB" id="X5EAC9"/>
<gene>
    <name evidence="2" type="ORF">CGLY_05815</name>
</gene>
<dbReference type="OrthoDB" id="9809488at2"/>
<dbReference type="InterPro" id="IPR050570">
    <property type="entry name" value="Cell_wall_metabolism_enzyme"/>
</dbReference>
<dbReference type="PANTHER" id="PTHR21666">
    <property type="entry name" value="PEPTIDASE-RELATED"/>
    <property type="match status" value="1"/>
</dbReference>
<dbReference type="Proteomes" id="UP000023703">
    <property type="component" value="Chromosome"/>
</dbReference>
<dbReference type="eggNOG" id="COG0739">
    <property type="taxonomic scope" value="Bacteria"/>
</dbReference>
<dbReference type="HOGENOM" id="CLU_075482_2_0_11"/>
<name>X5EAC9_9CORY</name>
<reference evidence="2 3" key="1">
    <citation type="journal article" date="2015" name="Int. J. Syst. Evol. Microbiol.">
        <title>Revisiting Corynebacterium glyciniphilum (ex Kubota et al., 1972) sp. nov., nom. rev., isolated from putrefied banana.</title>
        <authorList>
            <person name="Al-Dilaimi A."/>
            <person name="Bednarz H."/>
            <person name="Lomker A."/>
            <person name="Niehaus K."/>
            <person name="Kalinowski J."/>
            <person name="Ruckert C."/>
        </authorList>
    </citation>
    <scope>NUCLEOTIDE SEQUENCE [LARGE SCALE GENOMIC DNA]</scope>
    <source>
        <strain evidence="2">AJ 3170</strain>
    </source>
</reference>
<feature type="domain" description="M23ase beta-sheet core" evidence="1">
    <location>
        <begin position="110"/>
        <end position="173"/>
    </location>
</feature>
<dbReference type="InterPro" id="IPR011055">
    <property type="entry name" value="Dup_hybrid_motif"/>
</dbReference>
<accession>X5EAC9</accession>
<dbReference type="Pfam" id="PF01551">
    <property type="entry name" value="Peptidase_M23"/>
    <property type="match status" value="1"/>
</dbReference>
<dbReference type="PANTHER" id="PTHR21666:SF270">
    <property type="entry name" value="MUREIN HYDROLASE ACTIVATOR ENVC"/>
    <property type="match status" value="1"/>
</dbReference>